<evidence type="ECO:0000256" key="3">
    <source>
        <dbReference type="ARBA" id="ARBA00022763"/>
    </source>
</evidence>
<dbReference type="GO" id="GO:0000077">
    <property type="term" value="P:DNA damage checkpoint signaling"/>
    <property type="evidence" value="ECO:0007669"/>
    <property type="project" value="InterPro"/>
</dbReference>
<keyword evidence="6" id="KW-0269">Exonuclease</keyword>
<dbReference type="Gene3D" id="3.70.10.10">
    <property type="match status" value="1"/>
</dbReference>
<reference evidence="6 7" key="1">
    <citation type="journal article" date="2004" name="Nature">
        <title>Genome sequence of the ultrasmall unicellular red alga Cyanidioschyzon merolae 10D.</title>
        <authorList>
            <person name="Matsuzaki M."/>
            <person name="Misumi O."/>
            <person name="Shin-i T."/>
            <person name="Maruyama S."/>
            <person name="Takahara M."/>
            <person name="Miyagishima S."/>
            <person name="Mori T."/>
            <person name="Nishida K."/>
            <person name="Yagisawa F."/>
            <person name="Nishida K."/>
            <person name="Yoshida Y."/>
            <person name="Nishimura Y."/>
            <person name="Nakao S."/>
            <person name="Kobayashi T."/>
            <person name="Momoyama Y."/>
            <person name="Higashiyama T."/>
            <person name="Minoda A."/>
            <person name="Sano M."/>
            <person name="Nomoto H."/>
            <person name="Oishi K."/>
            <person name="Hayashi H."/>
            <person name="Ohta F."/>
            <person name="Nishizaka S."/>
            <person name="Haga S."/>
            <person name="Miura S."/>
            <person name="Morishita T."/>
            <person name="Kabeya Y."/>
            <person name="Terasawa K."/>
            <person name="Suzuki Y."/>
            <person name="Ishii Y."/>
            <person name="Asakawa S."/>
            <person name="Takano H."/>
            <person name="Ohta N."/>
            <person name="Kuroiwa H."/>
            <person name="Tanaka K."/>
            <person name="Shimizu N."/>
            <person name="Sugano S."/>
            <person name="Sato N."/>
            <person name="Nozaki H."/>
            <person name="Ogasawara N."/>
            <person name="Kohara Y."/>
            <person name="Kuroiwa T."/>
        </authorList>
    </citation>
    <scope>NUCLEOTIDE SEQUENCE [LARGE SCALE GENOMIC DNA]</scope>
    <source>
        <strain evidence="6 7">10D</strain>
    </source>
</reference>
<evidence type="ECO:0000313" key="7">
    <source>
        <dbReference type="Proteomes" id="UP000007014"/>
    </source>
</evidence>
<dbReference type="GO" id="GO:0006281">
    <property type="term" value="P:DNA repair"/>
    <property type="evidence" value="ECO:0007669"/>
    <property type="project" value="UniProtKB-KW"/>
</dbReference>
<dbReference type="OMA" id="WSQAYKF"/>
<dbReference type="EMBL" id="AP006496">
    <property type="protein sequence ID" value="BAM81187.1"/>
    <property type="molecule type" value="Genomic_DNA"/>
</dbReference>
<dbReference type="GO" id="GO:0004527">
    <property type="term" value="F:exonuclease activity"/>
    <property type="evidence" value="ECO:0007669"/>
    <property type="project" value="UniProtKB-KW"/>
</dbReference>
<dbReference type="Pfam" id="PF02144">
    <property type="entry name" value="Rad1"/>
    <property type="match status" value="1"/>
</dbReference>
<protein>
    <submittedName>
        <fullName evidence="6">Similar to cell cycle checkpoint and DNA repair exonuclease RAD1</fullName>
    </submittedName>
</protein>
<gene>
    <name evidence="6" type="ORF">CYME_CMN054C</name>
</gene>
<dbReference type="PANTHER" id="PTHR10870">
    <property type="entry name" value="CELL CYCLE CHECKPOINT PROTEIN RAD1"/>
    <property type="match status" value="1"/>
</dbReference>
<dbReference type="GO" id="GO:0030896">
    <property type="term" value="C:checkpoint clamp complex"/>
    <property type="evidence" value="ECO:0007669"/>
    <property type="project" value="TreeGrafter"/>
</dbReference>
<dbReference type="AlphaFoldDB" id="M1VE73"/>
<dbReference type="eggNOG" id="KOG3194">
    <property type="taxonomic scope" value="Eukaryota"/>
</dbReference>
<evidence type="ECO:0000256" key="5">
    <source>
        <dbReference type="ARBA" id="ARBA00023242"/>
    </source>
</evidence>
<accession>M1VE73</accession>
<dbReference type="InterPro" id="IPR003021">
    <property type="entry name" value="Rad1_Rec1_Rad17"/>
</dbReference>
<dbReference type="KEGG" id="cme:CYME_CMN054C"/>
<keyword evidence="6" id="KW-0378">Hydrolase</keyword>
<keyword evidence="5" id="KW-0539">Nucleus</keyword>
<keyword evidence="6" id="KW-0540">Nuclease</keyword>
<evidence type="ECO:0000256" key="4">
    <source>
        <dbReference type="ARBA" id="ARBA00023204"/>
    </source>
</evidence>
<dbReference type="GeneID" id="16995282"/>
<keyword evidence="3" id="KW-0227">DNA damage</keyword>
<dbReference type="SUPFAM" id="SSF55979">
    <property type="entry name" value="DNA clamp"/>
    <property type="match status" value="1"/>
</dbReference>
<comment type="subcellular location">
    <subcellularLocation>
        <location evidence="1">Nucleus</location>
    </subcellularLocation>
</comment>
<dbReference type="Proteomes" id="UP000007014">
    <property type="component" value="Chromosome 14"/>
</dbReference>
<dbReference type="STRING" id="280699.M1VE73"/>
<dbReference type="PANTHER" id="PTHR10870:SF0">
    <property type="entry name" value="CELL CYCLE CHECKPOINT PROTEIN RAD1"/>
    <property type="match status" value="1"/>
</dbReference>
<reference evidence="6 7" key="2">
    <citation type="journal article" date="2007" name="BMC Biol.">
        <title>A 100%-complete sequence reveals unusually simple genomic features in the hot-spring red alga Cyanidioschyzon merolae.</title>
        <authorList>
            <person name="Nozaki H."/>
            <person name="Takano H."/>
            <person name="Misumi O."/>
            <person name="Terasawa K."/>
            <person name="Matsuzaki M."/>
            <person name="Maruyama S."/>
            <person name="Nishida K."/>
            <person name="Yagisawa F."/>
            <person name="Yoshida Y."/>
            <person name="Fujiwara T."/>
            <person name="Takio S."/>
            <person name="Tamura K."/>
            <person name="Chung S.J."/>
            <person name="Nakamura S."/>
            <person name="Kuroiwa H."/>
            <person name="Tanaka K."/>
            <person name="Sato N."/>
            <person name="Kuroiwa T."/>
        </authorList>
    </citation>
    <scope>NUCLEOTIDE SEQUENCE [LARGE SCALE GENOMIC DNA]</scope>
    <source>
        <strain evidence="6 7">10D</strain>
    </source>
</reference>
<dbReference type="RefSeq" id="XP_005537223.1">
    <property type="nucleotide sequence ID" value="XM_005537166.1"/>
</dbReference>
<comment type="similarity">
    <text evidence="2">Belongs to the rad1 family.</text>
</comment>
<evidence type="ECO:0000313" key="6">
    <source>
        <dbReference type="EMBL" id="BAM81187.1"/>
    </source>
</evidence>
<dbReference type="InterPro" id="IPR046938">
    <property type="entry name" value="DNA_clamp_sf"/>
</dbReference>
<dbReference type="Gramene" id="CMN054CT">
    <property type="protein sequence ID" value="CMN054CT"/>
    <property type="gene ID" value="CMN054C"/>
</dbReference>
<organism evidence="6 7">
    <name type="scientific">Cyanidioschyzon merolae (strain NIES-3377 / 10D)</name>
    <name type="common">Unicellular red alga</name>
    <dbReference type="NCBI Taxonomy" id="280699"/>
    <lineage>
        <taxon>Eukaryota</taxon>
        <taxon>Rhodophyta</taxon>
        <taxon>Bangiophyceae</taxon>
        <taxon>Cyanidiales</taxon>
        <taxon>Cyanidiaceae</taxon>
        <taxon>Cyanidioschyzon</taxon>
    </lineage>
</organism>
<dbReference type="HOGENOM" id="CLU_742623_0_0_1"/>
<evidence type="ECO:0000256" key="1">
    <source>
        <dbReference type="ARBA" id="ARBA00004123"/>
    </source>
</evidence>
<dbReference type="OrthoDB" id="337581at2759"/>
<sequence>MVDSAIESPNPLLLCKLQSGKFLVDALQSLPSAASLSSDLVLVVVPRNQNGLRFVVQESGYFQACVTLPRELFTLFECHPPADVVEDTAFQVPRTELLTCLQLFVGCTGPVDRSALGAPLRMLYQRRGSPLQLLLQIDPTSYLDCEVQTAAQVPLHDFEFLQVPIYNDAVIMSRVLAICLAELDYTGAAAAQLSMVPYPCPGLRMQALGDQTVSNVRVQIPFFGTGDDEPAEDVAFLEFECVQEQTVAYSALLLKRCLRALQRADLVRLRMNANDVLHMTARVPLPTGHGFRNSVNRKTNAVVEVALAASEGAFPASQHCFFEFLVAPLAFVPGAQPGASLAANEEDPHDMAAARECAPDLGAPGSNEALDVS</sequence>
<name>M1VE73_CYAM1</name>
<dbReference type="PRINTS" id="PR01245">
    <property type="entry name" value="RAD1REC1"/>
</dbReference>
<keyword evidence="4" id="KW-0234">DNA repair</keyword>
<proteinExistence type="inferred from homology"/>
<evidence type="ECO:0000256" key="2">
    <source>
        <dbReference type="ARBA" id="ARBA00010991"/>
    </source>
</evidence>
<keyword evidence="7" id="KW-1185">Reference proteome</keyword>